<keyword evidence="2" id="KW-1133">Transmembrane helix</keyword>
<sequence length="240" mass="27081">MSCCCGINDSDVLFEYATNGGYTTLDFSDMIDTLRPYLELLYFITGGPVLAVFAFLALKQITVAKQNARTASQREAYRIAAEQVKCYAHEVIPLLNELDKLIDEKAINVFSNAQIEVEDSGVRVKNKWNDGDLDKLVEIAPTLVSALNRLEVFALFFTSRVASEQIAYSSIGTTYVRSVKKLLPAFIGLANKNSYENILKLFLLWHQRKESERLEQEKADIQKRLRKIGDKKIEAIGTND</sequence>
<keyword evidence="2" id="KW-0812">Transmembrane</keyword>
<evidence type="ECO:0000256" key="2">
    <source>
        <dbReference type="SAM" id="Phobius"/>
    </source>
</evidence>
<protein>
    <recommendedName>
        <fullName evidence="5">DUF4760 domain-containing protein</fullName>
    </recommendedName>
</protein>
<evidence type="ECO:0000313" key="3">
    <source>
        <dbReference type="EMBL" id="SFN61046.1"/>
    </source>
</evidence>
<dbReference type="Proteomes" id="UP000242869">
    <property type="component" value="Unassembled WGS sequence"/>
</dbReference>
<evidence type="ECO:0000256" key="1">
    <source>
        <dbReference type="SAM" id="Coils"/>
    </source>
</evidence>
<keyword evidence="2" id="KW-0472">Membrane</keyword>
<feature type="coiled-coil region" evidence="1">
    <location>
        <begin position="204"/>
        <end position="231"/>
    </location>
</feature>
<dbReference type="EMBL" id="FOVE01000013">
    <property type="protein sequence ID" value="SFN61046.1"/>
    <property type="molecule type" value="Genomic_DNA"/>
</dbReference>
<organism evidence="3 4">
    <name type="scientific">Formivibrio citricus</name>
    <dbReference type="NCBI Taxonomy" id="83765"/>
    <lineage>
        <taxon>Bacteria</taxon>
        <taxon>Pseudomonadati</taxon>
        <taxon>Pseudomonadota</taxon>
        <taxon>Betaproteobacteria</taxon>
        <taxon>Neisseriales</taxon>
        <taxon>Chitinibacteraceae</taxon>
        <taxon>Formivibrio</taxon>
    </lineage>
</organism>
<proteinExistence type="predicted"/>
<keyword evidence="1" id="KW-0175">Coiled coil</keyword>
<accession>A0A1I5AEY1</accession>
<gene>
    <name evidence="3" type="ORF">SAMN05660284_01884</name>
</gene>
<reference evidence="4" key="1">
    <citation type="submission" date="2016-10" db="EMBL/GenBank/DDBJ databases">
        <authorList>
            <person name="Varghese N."/>
            <person name="Submissions S."/>
        </authorList>
    </citation>
    <scope>NUCLEOTIDE SEQUENCE [LARGE SCALE GENOMIC DNA]</scope>
    <source>
        <strain evidence="4">DSM 6150</strain>
    </source>
</reference>
<name>A0A1I5AEY1_9NEIS</name>
<dbReference type="AlphaFoldDB" id="A0A1I5AEY1"/>
<evidence type="ECO:0008006" key="5">
    <source>
        <dbReference type="Google" id="ProtNLM"/>
    </source>
</evidence>
<keyword evidence="4" id="KW-1185">Reference proteome</keyword>
<feature type="transmembrane region" description="Helical" evidence="2">
    <location>
        <begin position="40"/>
        <end position="58"/>
    </location>
</feature>
<evidence type="ECO:0000313" key="4">
    <source>
        <dbReference type="Proteomes" id="UP000242869"/>
    </source>
</evidence>